<feature type="transmembrane region" description="Helical" evidence="1">
    <location>
        <begin position="21"/>
        <end position="43"/>
    </location>
</feature>
<reference evidence="2 3" key="1">
    <citation type="journal article" date="2003" name="PLoS Biol.">
        <title>The genome sequence of Caenorhabditis briggsae: a platform for comparative genomics.</title>
        <authorList>
            <person name="Stein L.D."/>
            <person name="Bao Z."/>
            <person name="Blasiar D."/>
            <person name="Blumenthal T."/>
            <person name="Brent M.R."/>
            <person name="Chen N."/>
            <person name="Chinwalla A."/>
            <person name="Clarke L."/>
            <person name="Clee C."/>
            <person name="Coghlan A."/>
            <person name="Coulson A."/>
            <person name="D'Eustachio P."/>
            <person name="Fitch D.H."/>
            <person name="Fulton L.A."/>
            <person name="Fulton R.E."/>
            <person name="Griffiths-Jones S."/>
            <person name="Harris T.W."/>
            <person name="Hillier L.W."/>
            <person name="Kamath R."/>
            <person name="Kuwabara P.E."/>
            <person name="Mardis E.R."/>
            <person name="Marra M.A."/>
            <person name="Miner T.L."/>
            <person name="Minx P."/>
            <person name="Mullikin J.C."/>
            <person name="Plumb R.W."/>
            <person name="Rogers J."/>
            <person name="Schein J.E."/>
            <person name="Sohrmann M."/>
            <person name="Spieth J."/>
            <person name="Stajich J.E."/>
            <person name="Wei C."/>
            <person name="Willey D."/>
            <person name="Wilson R.K."/>
            <person name="Durbin R."/>
            <person name="Waterston R.H."/>
        </authorList>
    </citation>
    <scope>NUCLEOTIDE SEQUENCE [LARGE SCALE GENOMIC DNA]</scope>
    <source>
        <strain evidence="2 3">AF16</strain>
    </source>
</reference>
<keyword evidence="1" id="KW-0812">Transmembrane</keyword>
<gene>
    <name evidence="2" type="ORF">CBG25817</name>
    <name evidence="2" type="ORF">CBG_25817</name>
</gene>
<sequence length="69" mass="8123">MCVCDGGKISGVKQKETSRTFFFFFSSRFSVIFSNNLFNFGYFQVIIFRKIKLNESSSINWITVDFKNR</sequence>
<name>B6IEM3_CAEBR</name>
<dbReference type="RefSeq" id="XP_045097926.1">
    <property type="nucleotide sequence ID" value="XM_045243416.1"/>
</dbReference>
<evidence type="ECO:0000313" key="2">
    <source>
        <dbReference type="EMBL" id="CAR98353.1"/>
    </source>
</evidence>
<keyword evidence="1" id="KW-0472">Membrane</keyword>
<accession>B6IEM3</accession>
<reference evidence="2 3" key="2">
    <citation type="journal article" date="2011" name="PLoS Genet.">
        <title>Caenorhabditis briggsae recombinant inbred line genotypes reveal inter-strain incompatibility and the evolution of recombination.</title>
        <authorList>
            <person name="Ross J.A."/>
            <person name="Koboldt D.C."/>
            <person name="Staisch J.E."/>
            <person name="Chamberlin H.M."/>
            <person name="Gupta B.P."/>
            <person name="Miller R.D."/>
            <person name="Baird S.E."/>
            <person name="Haag E.S."/>
        </authorList>
    </citation>
    <scope>NUCLEOTIDE SEQUENCE [LARGE SCALE GENOMIC DNA]</scope>
    <source>
        <strain evidence="2 3">AF16</strain>
    </source>
</reference>
<evidence type="ECO:0000256" key="1">
    <source>
        <dbReference type="SAM" id="Phobius"/>
    </source>
</evidence>
<dbReference type="AlphaFoldDB" id="B6IEM3"/>
<dbReference type="HOGENOM" id="CLU_2778144_0_0_1"/>
<dbReference type="CTD" id="68917299"/>
<dbReference type="GeneID" id="68917299"/>
<dbReference type="Proteomes" id="UP000008549">
    <property type="component" value="Unassembled WGS sequence"/>
</dbReference>
<keyword evidence="1" id="KW-1133">Transmembrane helix</keyword>
<dbReference type="InParanoid" id="B6IEM3"/>
<organism evidence="2 3">
    <name type="scientific">Caenorhabditis briggsae</name>
    <dbReference type="NCBI Taxonomy" id="6238"/>
    <lineage>
        <taxon>Eukaryota</taxon>
        <taxon>Metazoa</taxon>
        <taxon>Ecdysozoa</taxon>
        <taxon>Nematoda</taxon>
        <taxon>Chromadorea</taxon>
        <taxon>Rhabditida</taxon>
        <taxon>Rhabditina</taxon>
        <taxon>Rhabditomorpha</taxon>
        <taxon>Rhabditoidea</taxon>
        <taxon>Rhabditidae</taxon>
        <taxon>Peloderinae</taxon>
        <taxon>Caenorhabditis</taxon>
    </lineage>
</organism>
<dbReference type="EMBL" id="HE600978">
    <property type="protein sequence ID" value="CAR98353.1"/>
    <property type="molecule type" value="Genomic_DNA"/>
</dbReference>
<proteinExistence type="predicted"/>
<keyword evidence="3" id="KW-1185">Reference proteome</keyword>
<evidence type="ECO:0000313" key="3">
    <source>
        <dbReference type="Proteomes" id="UP000008549"/>
    </source>
</evidence>
<protein>
    <submittedName>
        <fullName evidence="2">Protein CBG25817</fullName>
    </submittedName>
</protein>
<dbReference type="KEGG" id="cbr:CBG_25817"/>